<name>Q21DJ0_SACD2</name>
<dbReference type="KEGG" id="sde:Sde_3984"/>
<dbReference type="AlphaFoldDB" id="Q21DJ0"/>
<dbReference type="EMBL" id="CP000282">
    <property type="protein sequence ID" value="ABD83239.1"/>
    <property type="molecule type" value="Genomic_DNA"/>
</dbReference>
<proteinExistence type="predicted"/>
<protein>
    <submittedName>
        <fullName evidence="1">Uncharacterized protein</fullName>
    </submittedName>
</protein>
<dbReference type="Proteomes" id="UP000001947">
    <property type="component" value="Chromosome"/>
</dbReference>
<keyword evidence="2" id="KW-1185">Reference proteome</keyword>
<accession>Q21DJ0</accession>
<gene>
    <name evidence="1" type="ordered locus">Sde_3984</name>
</gene>
<evidence type="ECO:0000313" key="1">
    <source>
        <dbReference type="EMBL" id="ABD83239.1"/>
    </source>
</evidence>
<organism evidence="1 2">
    <name type="scientific">Saccharophagus degradans (strain 2-40 / ATCC 43961 / DSM 17024)</name>
    <dbReference type="NCBI Taxonomy" id="203122"/>
    <lineage>
        <taxon>Bacteria</taxon>
        <taxon>Pseudomonadati</taxon>
        <taxon>Pseudomonadota</taxon>
        <taxon>Gammaproteobacteria</taxon>
        <taxon>Cellvibrionales</taxon>
        <taxon>Cellvibrionaceae</taxon>
        <taxon>Saccharophagus</taxon>
    </lineage>
</organism>
<sequence>MLSACGGSNSNPSPRYNDNTRDLTFAEKYPLFDDVVLTNSELSYYDADTYQPVAASSNSLVGTWLVVDQSIYTIDGYWIYDQLDVRNLTRKLVSIIQADDDSYWMVTSNREAEVFTIVRENSAIYMQYPVYGMNGYAEGELVDNNRINASLRSYDPLAVTASDISFIKISNTPTLGGLLTGNTQTVGEMSFNFINNFLNEVRGEISAAPVHYFEDGFEEAIYYNDGEIVRHLETELVIVSAMAENFDEFIANPSDNDDWQKMWSNTYYYWNDYSIISNELTSQHNAFIRGDLHRYYFDASLVSQQTSVNGLSIFYQNQLADQSDYTDDETPLFTASMDIEVNFSSLQ</sequence>
<reference evidence="1 2" key="1">
    <citation type="journal article" date="2008" name="PLoS Genet.">
        <title>Complete genome sequence of the complex carbohydrate-degrading marine bacterium, Saccharophagus degradans strain 2-40 T.</title>
        <authorList>
            <person name="Weiner R.M."/>
            <person name="Taylor L.E.II."/>
            <person name="Henrissat B."/>
            <person name="Hauser L."/>
            <person name="Land M."/>
            <person name="Coutinho P.M."/>
            <person name="Rancurel C."/>
            <person name="Saunders E.H."/>
            <person name="Longmire A.G."/>
            <person name="Zhang H."/>
            <person name="Bayer E.A."/>
            <person name="Gilbert H.J."/>
            <person name="Larimer F."/>
            <person name="Zhulin I.B."/>
            <person name="Ekborg N.A."/>
            <person name="Lamed R."/>
            <person name="Richardson P.M."/>
            <person name="Borovok I."/>
            <person name="Hutcheson S."/>
        </authorList>
    </citation>
    <scope>NUCLEOTIDE SEQUENCE [LARGE SCALE GENOMIC DNA]</scope>
    <source>
        <strain evidence="2">2-40 / ATCC 43961 / DSM 17024</strain>
    </source>
</reference>
<evidence type="ECO:0000313" key="2">
    <source>
        <dbReference type="Proteomes" id="UP000001947"/>
    </source>
</evidence>
<dbReference type="HOGENOM" id="CLU_798975_0_0_6"/>